<dbReference type="PANTHER" id="PTHR45786">
    <property type="entry name" value="DNA BINDING PROTEIN-LIKE"/>
    <property type="match status" value="1"/>
</dbReference>
<proteinExistence type="predicted"/>
<dbReference type="InterPro" id="IPR025476">
    <property type="entry name" value="Helitron_helicase-like"/>
</dbReference>
<dbReference type="PANTHER" id="PTHR45786:SF74">
    <property type="entry name" value="ATP-DEPENDENT DNA HELICASE"/>
    <property type="match status" value="1"/>
</dbReference>
<dbReference type="EMBL" id="BQNB010014603">
    <property type="protein sequence ID" value="GJT30173.1"/>
    <property type="molecule type" value="Genomic_DNA"/>
</dbReference>
<reference evidence="3" key="1">
    <citation type="journal article" date="2022" name="Int. J. Mol. Sci.">
        <title>Draft Genome of Tanacetum Coccineum: Genomic Comparison of Closely Related Tanacetum-Family Plants.</title>
        <authorList>
            <person name="Yamashiro T."/>
            <person name="Shiraishi A."/>
            <person name="Nakayama K."/>
            <person name="Satake H."/>
        </authorList>
    </citation>
    <scope>NUCLEOTIDE SEQUENCE</scope>
</reference>
<sequence>MNNLKSDNEAIDTPLVSPFPHSDNDSDDEEVLNELSFRKFTSYLDPFLPMNIISCKAHNTIMVDGLEGTERNLVAIVRDVYVFVGSFTYITDFVMLDIGEFIMSDMAEVLMGMPFRKITKLKYDVAKGLVSFIKIFGTYTYRMPRKIPRLKTFNWIKVSPLLELSQNDMINGLRRPYEKNKFMYKNCLNLGPEYQVNESMKVVEVAFKDIEDMFEEKKSILEPAGALALAGAEAYCKFYNLKDINVVAITSGANMNFDRLRLVTELANVSRQQEAMLATFMRESPASFKQFGELKRSEENLLLQNSIYLPGFLSQEVGEDERVQQLHSAGLQALSTMDIQDLAVVNFKEGDQSISIDGHEAVPVCQNALKQEEVKIQAWESDEKRKSEPEIKRMEDVIEFLTSPNNPDGALVCPSSLRCVQDGSASKHMEKCSTQYFEANSVYVLPKTILFIKDFLSHTFEKNTAFLHFERKVLISKAPDTPEPLLDLFLNDDNYHSIGSLLPEESKPPKFAQLYIFDTDNEVENRAAAVRSGSAGPSNKRHPIDTEIIGDVRDILEGCNKLVETFRMARDRFVGLIVGDVDSCPEQRDIVIEMREGGLQRINIFHPSYVPLQYPLLMPRGQDGYRLNIPHKYEDEDARGPRKTVTMREYFAYVIQDRPNEMNLFTLGRRVFQQFLVDGYTMAETERWYGCPDLFITITCNLNWPEVSRYMRNYNLAPNDRPDALSRV</sequence>
<keyword evidence="4" id="KW-1185">Reference proteome</keyword>
<dbReference type="Proteomes" id="UP001151760">
    <property type="component" value="Unassembled WGS sequence"/>
</dbReference>
<dbReference type="InterPro" id="IPR036052">
    <property type="entry name" value="TrpB-like_PALP_sf"/>
</dbReference>
<comment type="caution">
    <text evidence="3">The sequence shown here is derived from an EMBL/GenBank/DDBJ whole genome shotgun (WGS) entry which is preliminary data.</text>
</comment>
<evidence type="ECO:0000313" key="4">
    <source>
        <dbReference type="Proteomes" id="UP001151760"/>
    </source>
</evidence>
<dbReference type="Gene3D" id="3.40.50.1100">
    <property type="match status" value="1"/>
</dbReference>
<accession>A0ABQ5CTD4</accession>
<feature type="region of interest" description="Disordered" evidence="1">
    <location>
        <begin position="1"/>
        <end position="28"/>
    </location>
</feature>
<dbReference type="SUPFAM" id="SSF53686">
    <property type="entry name" value="Tryptophan synthase beta subunit-like PLP-dependent enzymes"/>
    <property type="match status" value="1"/>
</dbReference>
<name>A0ABQ5CTD4_9ASTR</name>
<organism evidence="3 4">
    <name type="scientific">Tanacetum coccineum</name>
    <dbReference type="NCBI Taxonomy" id="301880"/>
    <lineage>
        <taxon>Eukaryota</taxon>
        <taxon>Viridiplantae</taxon>
        <taxon>Streptophyta</taxon>
        <taxon>Embryophyta</taxon>
        <taxon>Tracheophyta</taxon>
        <taxon>Spermatophyta</taxon>
        <taxon>Magnoliopsida</taxon>
        <taxon>eudicotyledons</taxon>
        <taxon>Gunneridae</taxon>
        <taxon>Pentapetalae</taxon>
        <taxon>asterids</taxon>
        <taxon>campanulids</taxon>
        <taxon>Asterales</taxon>
        <taxon>Asteraceae</taxon>
        <taxon>Asteroideae</taxon>
        <taxon>Anthemideae</taxon>
        <taxon>Anthemidinae</taxon>
        <taxon>Tanacetum</taxon>
    </lineage>
</organism>
<evidence type="ECO:0000313" key="3">
    <source>
        <dbReference type="EMBL" id="GJT30173.1"/>
    </source>
</evidence>
<evidence type="ECO:0000256" key="1">
    <source>
        <dbReference type="SAM" id="MobiDB-lite"/>
    </source>
</evidence>
<evidence type="ECO:0000259" key="2">
    <source>
        <dbReference type="Pfam" id="PF14214"/>
    </source>
</evidence>
<gene>
    <name evidence="3" type="ORF">Tco_0910448</name>
</gene>
<protein>
    <submittedName>
        <fullName evidence="3">Homeodomain-like protein</fullName>
    </submittedName>
</protein>
<feature type="domain" description="Helitron helicase-like" evidence="2">
    <location>
        <begin position="689"/>
        <end position="728"/>
    </location>
</feature>
<reference evidence="3" key="2">
    <citation type="submission" date="2022-01" db="EMBL/GenBank/DDBJ databases">
        <authorList>
            <person name="Yamashiro T."/>
            <person name="Shiraishi A."/>
            <person name="Satake H."/>
            <person name="Nakayama K."/>
        </authorList>
    </citation>
    <scope>NUCLEOTIDE SEQUENCE</scope>
</reference>
<dbReference type="Pfam" id="PF14214">
    <property type="entry name" value="Helitron_like_N"/>
    <property type="match status" value="1"/>
</dbReference>